<dbReference type="Proteomes" id="UP000091820">
    <property type="component" value="Unassembled WGS sequence"/>
</dbReference>
<dbReference type="VEuPathDB" id="VectorBase:GBRI011936"/>
<evidence type="ECO:0000313" key="1">
    <source>
        <dbReference type="EnsemblMetazoa" id="GBRI011936-PA"/>
    </source>
</evidence>
<name>A0A1A9WA53_9MUSC</name>
<reference evidence="1" key="2">
    <citation type="submission" date="2020-05" db="UniProtKB">
        <authorList>
            <consortium name="EnsemblMetazoa"/>
        </authorList>
    </citation>
    <scope>IDENTIFICATION</scope>
    <source>
        <strain evidence="1">IAEA</strain>
    </source>
</reference>
<organism evidence="1 2">
    <name type="scientific">Glossina brevipalpis</name>
    <dbReference type="NCBI Taxonomy" id="37001"/>
    <lineage>
        <taxon>Eukaryota</taxon>
        <taxon>Metazoa</taxon>
        <taxon>Ecdysozoa</taxon>
        <taxon>Arthropoda</taxon>
        <taxon>Hexapoda</taxon>
        <taxon>Insecta</taxon>
        <taxon>Pterygota</taxon>
        <taxon>Neoptera</taxon>
        <taxon>Endopterygota</taxon>
        <taxon>Diptera</taxon>
        <taxon>Brachycera</taxon>
        <taxon>Muscomorpha</taxon>
        <taxon>Hippoboscoidea</taxon>
        <taxon>Glossinidae</taxon>
        <taxon>Glossina</taxon>
    </lineage>
</organism>
<keyword evidence="2" id="KW-1185">Reference proteome</keyword>
<sequence>MPFQKSKSNDDSVVNDRTIEIFVIKLLFKNFSILTRENPCLQSSTVTSWILVNQTPTRTLHPAPLYICRRRTFSFLHSLVDCLYSIYQMFVLHKLTKYKYSLLSRTSQ</sequence>
<proteinExistence type="predicted"/>
<protein>
    <submittedName>
        <fullName evidence="1">Uncharacterized protein</fullName>
    </submittedName>
</protein>
<dbReference type="AlphaFoldDB" id="A0A1A9WA53"/>
<evidence type="ECO:0000313" key="2">
    <source>
        <dbReference type="Proteomes" id="UP000091820"/>
    </source>
</evidence>
<accession>A0A1A9WA53</accession>
<reference evidence="2" key="1">
    <citation type="submission" date="2014-03" db="EMBL/GenBank/DDBJ databases">
        <authorList>
            <person name="Aksoy S."/>
            <person name="Warren W."/>
            <person name="Wilson R.K."/>
        </authorList>
    </citation>
    <scope>NUCLEOTIDE SEQUENCE [LARGE SCALE GENOMIC DNA]</scope>
    <source>
        <strain evidence="2">IAEA</strain>
    </source>
</reference>
<dbReference type="EnsemblMetazoa" id="GBRI011936-RA">
    <property type="protein sequence ID" value="GBRI011936-PA"/>
    <property type="gene ID" value="GBRI011936"/>
</dbReference>